<name>J9F532_WUCBA</name>
<proteinExistence type="predicted"/>
<dbReference type="AlphaFoldDB" id="J9F532"/>
<gene>
    <name evidence="2" type="ORF">WUBG_04521</name>
</gene>
<organism evidence="2 3">
    <name type="scientific">Wuchereria bancrofti</name>
    <dbReference type="NCBI Taxonomy" id="6293"/>
    <lineage>
        <taxon>Eukaryota</taxon>
        <taxon>Metazoa</taxon>
        <taxon>Ecdysozoa</taxon>
        <taxon>Nematoda</taxon>
        <taxon>Chromadorea</taxon>
        <taxon>Rhabditida</taxon>
        <taxon>Spirurina</taxon>
        <taxon>Spiruromorpha</taxon>
        <taxon>Filarioidea</taxon>
        <taxon>Onchocercidae</taxon>
        <taxon>Wuchereria</taxon>
    </lineage>
</organism>
<sequence>LAAGRINLAYFPCKTSLLAVPGKPEIAGLGKEISQKKHPILLFDIEIIIIIEILNNNNSDNDDDDNSNNDNNDNNNSNNNGNDSNINNNNNNISNNNWKFSILKE</sequence>
<evidence type="ECO:0000313" key="3">
    <source>
        <dbReference type="Proteomes" id="UP000004810"/>
    </source>
</evidence>
<dbReference type="Proteomes" id="UP000004810">
    <property type="component" value="Unassembled WGS sequence"/>
</dbReference>
<feature type="compositionally biased region" description="Low complexity" evidence="1">
    <location>
        <begin position="68"/>
        <end position="97"/>
    </location>
</feature>
<dbReference type="EMBL" id="ADBV01001560">
    <property type="protein sequence ID" value="EJW84567.1"/>
    <property type="molecule type" value="Genomic_DNA"/>
</dbReference>
<evidence type="ECO:0000313" key="2">
    <source>
        <dbReference type="EMBL" id="EJW84567.1"/>
    </source>
</evidence>
<feature type="region of interest" description="Disordered" evidence="1">
    <location>
        <begin position="59"/>
        <end position="105"/>
    </location>
</feature>
<feature type="non-terminal residue" evidence="2">
    <location>
        <position position="1"/>
    </location>
</feature>
<evidence type="ECO:0000256" key="1">
    <source>
        <dbReference type="SAM" id="MobiDB-lite"/>
    </source>
</evidence>
<comment type="caution">
    <text evidence="2">The sequence shown here is derived from an EMBL/GenBank/DDBJ whole genome shotgun (WGS) entry which is preliminary data.</text>
</comment>
<accession>J9F532</accession>
<protein>
    <submittedName>
        <fullName evidence="2">Uncharacterized protein</fullName>
    </submittedName>
</protein>
<reference evidence="3" key="1">
    <citation type="submission" date="2012-08" db="EMBL/GenBank/DDBJ databases">
        <title>The Genome Sequence of Wuchereria bancrofti.</title>
        <authorList>
            <person name="Nutman T.B."/>
            <person name="Fink D.L."/>
            <person name="Russ C."/>
            <person name="Young S."/>
            <person name="Zeng Q."/>
            <person name="Koehrsen M."/>
            <person name="Alvarado L."/>
            <person name="Berlin A."/>
            <person name="Chapman S.B."/>
            <person name="Chen Z."/>
            <person name="Freedman E."/>
            <person name="Gellesch M."/>
            <person name="Goldberg J."/>
            <person name="Griggs A."/>
            <person name="Gujja S."/>
            <person name="Heilman E.R."/>
            <person name="Heiman D."/>
            <person name="Hepburn T."/>
            <person name="Howarth C."/>
            <person name="Jen D."/>
            <person name="Larson L."/>
            <person name="Lewis B."/>
            <person name="Mehta T."/>
            <person name="Park D."/>
            <person name="Pearson M."/>
            <person name="Roberts A."/>
            <person name="Saif S."/>
            <person name="Shea T."/>
            <person name="Shenoy N."/>
            <person name="Sisk P."/>
            <person name="Stolte C."/>
            <person name="Sykes S."/>
            <person name="Walk T."/>
            <person name="White J."/>
            <person name="Yandava C."/>
            <person name="Haas B."/>
            <person name="Henn M.R."/>
            <person name="Nusbaum C."/>
            <person name="Birren B."/>
        </authorList>
    </citation>
    <scope>NUCLEOTIDE SEQUENCE [LARGE SCALE GENOMIC DNA]</scope>
    <source>
        <strain evidence="3">NA</strain>
    </source>
</reference>